<dbReference type="Pfam" id="PF07980">
    <property type="entry name" value="SusD_RagB"/>
    <property type="match status" value="1"/>
</dbReference>
<gene>
    <name evidence="8" type="ORF">DQQ10_20730</name>
</gene>
<evidence type="ECO:0000256" key="3">
    <source>
        <dbReference type="ARBA" id="ARBA00022729"/>
    </source>
</evidence>
<evidence type="ECO:0000313" key="9">
    <source>
        <dbReference type="Proteomes" id="UP000251889"/>
    </source>
</evidence>
<evidence type="ECO:0000259" key="7">
    <source>
        <dbReference type="Pfam" id="PF14322"/>
    </source>
</evidence>
<evidence type="ECO:0000256" key="5">
    <source>
        <dbReference type="ARBA" id="ARBA00023237"/>
    </source>
</evidence>
<name>A0A364XXP0_9BACT</name>
<dbReference type="CDD" id="cd08977">
    <property type="entry name" value="SusD"/>
    <property type="match status" value="1"/>
</dbReference>
<comment type="caution">
    <text evidence="8">The sequence shown here is derived from an EMBL/GenBank/DDBJ whole genome shotgun (WGS) entry which is preliminary data.</text>
</comment>
<dbReference type="InterPro" id="IPR011990">
    <property type="entry name" value="TPR-like_helical_dom_sf"/>
</dbReference>
<dbReference type="OrthoDB" id="636214at2"/>
<keyword evidence="3" id="KW-0732">Signal</keyword>
<evidence type="ECO:0000256" key="1">
    <source>
        <dbReference type="ARBA" id="ARBA00004442"/>
    </source>
</evidence>
<dbReference type="Proteomes" id="UP000251889">
    <property type="component" value="Unassembled WGS sequence"/>
</dbReference>
<dbReference type="GO" id="GO:0009279">
    <property type="term" value="C:cell outer membrane"/>
    <property type="evidence" value="ECO:0007669"/>
    <property type="project" value="UniProtKB-SubCell"/>
</dbReference>
<accession>A0A364XXP0</accession>
<dbReference type="InterPro" id="IPR033985">
    <property type="entry name" value="SusD-like_N"/>
</dbReference>
<proteinExistence type="inferred from homology"/>
<keyword evidence="5" id="KW-0998">Cell outer membrane</keyword>
<comment type="similarity">
    <text evidence="2">Belongs to the SusD family.</text>
</comment>
<protein>
    <submittedName>
        <fullName evidence="8">RagB/SusD family nutrient uptake outer membrane protein</fullName>
    </submittedName>
</protein>
<dbReference type="InterPro" id="IPR012944">
    <property type="entry name" value="SusD_RagB_dom"/>
</dbReference>
<dbReference type="SUPFAM" id="SSF48452">
    <property type="entry name" value="TPR-like"/>
    <property type="match status" value="1"/>
</dbReference>
<dbReference type="AlphaFoldDB" id="A0A364XXP0"/>
<dbReference type="Gene3D" id="1.25.40.390">
    <property type="match status" value="1"/>
</dbReference>
<dbReference type="RefSeq" id="WP_112748836.1">
    <property type="nucleotide sequence ID" value="NZ_QMFY01000013.1"/>
</dbReference>
<evidence type="ECO:0000256" key="2">
    <source>
        <dbReference type="ARBA" id="ARBA00006275"/>
    </source>
</evidence>
<dbReference type="EMBL" id="QMFY01000013">
    <property type="protein sequence ID" value="RAV99023.1"/>
    <property type="molecule type" value="Genomic_DNA"/>
</dbReference>
<evidence type="ECO:0000256" key="4">
    <source>
        <dbReference type="ARBA" id="ARBA00023136"/>
    </source>
</evidence>
<keyword evidence="9" id="KW-1185">Reference proteome</keyword>
<reference evidence="8 9" key="1">
    <citation type="submission" date="2018-06" db="EMBL/GenBank/DDBJ databases">
        <title>Chryseolinea flavus sp. nov., a member of the phylum Bacteroidetes isolated from soil.</title>
        <authorList>
            <person name="Li Y."/>
            <person name="Wang J."/>
        </authorList>
    </citation>
    <scope>NUCLEOTIDE SEQUENCE [LARGE SCALE GENOMIC DNA]</scope>
    <source>
        <strain evidence="8 9">SDU1-6</strain>
    </source>
</reference>
<keyword evidence="4" id="KW-0472">Membrane</keyword>
<sequence>MKKYFSYIIAGLSILSFSACESFLEENPKRFIKEDDYYKTPADALTAVNAAYFFFNGGGLTGSGQSAYNSLLQVGMEFATDEQYPGPGATNADVRSLSVHNHSSANRTFFENWQQHYAGIRRANAVIHKVPNIDFGTNTALKERYIGEAKFIRAFIYFNLVRLWGDVPLITVYQTDVAASAYYIEKSTTEEVYAQIEKDLTEAATVLPNKYSGSDIGRITAGAAKTLLAKVYLTKASFPLRIDGHYTDAIAKIEEVLSPIDGGTGDYGYNLRSNYADVFLPNTENNEEHIFSAQFMSNYQSSGRNDFPRTLPRFPQSFGIIGSYADQVNFYKKGDDKSFSVYKLYKKNDKRRKVTFATRFVNPKNGAVFGTPVANSAYPGDSIPFFNKAYDPSAFVGVPAEAATNVTLLRYAEALLIHAEAENELNGPTDKAYKSFNRIRSRAGLPELTPGLTKDQFRDSLYLDRELELVYEYQRWFDLIRQRNAADQPVFVDKLHAAGKTNAVDRNRWFPIPQMELDNNPLLKQHDLWKDK</sequence>
<evidence type="ECO:0000259" key="6">
    <source>
        <dbReference type="Pfam" id="PF07980"/>
    </source>
</evidence>
<dbReference type="PROSITE" id="PS51257">
    <property type="entry name" value="PROKAR_LIPOPROTEIN"/>
    <property type="match status" value="1"/>
</dbReference>
<dbReference type="Pfam" id="PF14322">
    <property type="entry name" value="SusD-like_3"/>
    <property type="match status" value="1"/>
</dbReference>
<comment type="subcellular location">
    <subcellularLocation>
        <location evidence="1">Cell outer membrane</location>
    </subcellularLocation>
</comment>
<feature type="domain" description="RagB/SusD" evidence="6">
    <location>
        <begin position="288"/>
        <end position="529"/>
    </location>
</feature>
<organism evidence="8 9">
    <name type="scientific">Pseudochryseolinea flava</name>
    <dbReference type="NCBI Taxonomy" id="2059302"/>
    <lineage>
        <taxon>Bacteria</taxon>
        <taxon>Pseudomonadati</taxon>
        <taxon>Bacteroidota</taxon>
        <taxon>Cytophagia</taxon>
        <taxon>Cytophagales</taxon>
        <taxon>Fulvivirgaceae</taxon>
        <taxon>Pseudochryseolinea</taxon>
    </lineage>
</organism>
<evidence type="ECO:0000313" key="8">
    <source>
        <dbReference type="EMBL" id="RAV99023.1"/>
    </source>
</evidence>
<feature type="domain" description="SusD-like N-terminal" evidence="7">
    <location>
        <begin position="97"/>
        <end position="233"/>
    </location>
</feature>